<reference evidence="2 3" key="1">
    <citation type="submission" date="2016-06" db="EMBL/GenBank/DDBJ databases">
        <title>Complete genome sequence of a deep-branching marine Gamma Proteobacterium Woeseia oceani type strain XK5.</title>
        <authorList>
            <person name="Mu D."/>
            <person name="Du Z."/>
        </authorList>
    </citation>
    <scope>NUCLEOTIDE SEQUENCE [LARGE SCALE GENOMIC DNA]</scope>
    <source>
        <strain evidence="2 3">XK5</strain>
    </source>
</reference>
<dbReference type="AlphaFoldDB" id="A0A193LCX8"/>
<dbReference type="InterPro" id="IPR019099">
    <property type="entry name" value="Uncharacterised_PGPGW_TM"/>
</dbReference>
<evidence type="ECO:0000313" key="3">
    <source>
        <dbReference type="Proteomes" id="UP000092695"/>
    </source>
</evidence>
<dbReference type="RefSeq" id="WP_068612659.1">
    <property type="nucleotide sequence ID" value="NZ_CP016268.1"/>
</dbReference>
<keyword evidence="1" id="KW-0812">Transmembrane</keyword>
<dbReference type="Pfam" id="PF09656">
    <property type="entry name" value="PGPGW"/>
    <property type="match status" value="1"/>
</dbReference>
<evidence type="ECO:0000256" key="1">
    <source>
        <dbReference type="SAM" id="Phobius"/>
    </source>
</evidence>
<dbReference type="KEGG" id="woc:BA177_02995"/>
<organism evidence="2 3">
    <name type="scientific">Woeseia oceani</name>
    <dbReference type="NCBI Taxonomy" id="1548547"/>
    <lineage>
        <taxon>Bacteria</taxon>
        <taxon>Pseudomonadati</taxon>
        <taxon>Pseudomonadota</taxon>
        <taxon>Gammaproteobacteria</taxon>
        <taxon>Woeseiales</taxon>
        <taxon>Woeseiaceae</taxon>
        <taxon>Woeseia</taxon>
    </lineage>
</organism>
<dbReference type="EMBL" id="CP016268">
    <property type="protein sequence ID" value="ANO50318.1"/>
    <property type="molecule type" value="Genomic_DNA"/>
</dbReference>
<keyword evidence="1" id="KW-1133">Transmembrane helix</keyword>
<protein>
    <recommendedName>
        <fullName evidence="4">Tellurium resistance protein TerC</fullName>
    </recommendedName>
</protein>
<keyword evidence="3" id="KW-1185">Reference proteome</keyword>
<gene>
    <name evidence="2" type="ORF">BA177_02995</name>
</gene>
<evidence type="ECO:0008006" key="4">
    <source>
        <dbReference type="Google" id="ProtNLM"/>
    </source>
</evidence>
<name>A0A193LCX8_9GAMM</name>
<feature type="transmembrane region" description="Helical" evidence="1">
    <location>
        <begin position="12"/>
        <end position="32"/>
    </location>
</feature>
<evidence type="ECO:0000313" key="2">
    <source>
        <dbReference type="EMBL" id="ANO50318.1"/>
    </source>
</evidence>
<proteinExistence type="predicted"/>
<dbReference type="OrthoDB" id="9783692at2"/>
<feature type="transmembrane region" description="Helical" evidence="1">
    <location>
        <begin position="38"/>
        <end position="56"/>
    </location>
</feature>
<sequence>MKSLYEVPYRYAKRIVIAVIGGTVFLAGVIMLVTPGPAFVVIPIGLGILGLEFAWARRWLAKIRQKISEQASRVRGKQADMRRRSVADKL</sequence>
<keyword evidence="1" id="KW-0472">Membrane</keyword>
<accession>A0A193LCX8</accession>
<dbReference type="Proteomes" id="UP000092695">
    <property type="component" value="Chromosome"/>
</dbReference>